<dbReference type="EMBL" id="JARKIB010000018">
    <property type="protein sequence ID" value="KAJ7769350.1"/>
    <property type="molecule type" value="Genomic_DNA"/>
</dbReference>
<sequence length="421" mass="46171">MTFPQLFDAFVPSNGPAFLAASNITPAYVPFETLRAVAIDPAAQAASFAYAKKLTPPGVFGHVIRCFYFALALLYTGFPSGTPGVAQIGFEELALRLYHTTLLHDLGWSNATVALTHPAHAMTFELHGGFMAYEHLHAAAPNLDPFQVGDIVESIVLHTSQWSSGNSSANQILMALSALFDIGGFNGTGIVGLDFKQLFDPRTVAEIEQAYPRGDFYEAGIAAFDREFTEKPNCLMGHYPGGLDALAKDLRVGPIVPGDSRRRNVVAPKKDPHLHYLDLIGGDTAQTTGDPSLPERTLDTRLIRGRGLRRAHWIESTRGGGTRLDQKAGNCLKTRTGMSELKQWLAKRGPTVTDGPRLPAHHDDQTQTRRKITSFPQYHARENVFNLSILTPPGQASFQGFCPHADYVYDFATVHPKQQQY</sequence>
<keyword evidence="3" id="KW-1185">Reference proteome</keyword>
<dbReference type="PANTHER" id="PTHR35569:SF1">
    <property type="entry name" value="CYANAMIDE HYDRATASE DDI2-RELATED"/>
    <property type="match status" value="1"/>
</dbReference>
<accession>A0AAD7JPN6</accession>
<gene>
    <name evidence="2" type="ORF">B0H16DRAFT_1452551</name>
</gene>
<dbReference type="Proteomes" id="UP001215598">
    <property type="component" value="Unassembled WGS sequence"/>
</dbReference>
<evidence type="ECO:0000256" key="1">
    <source>
        <dbReference type="SAM" id="MobiDB-lite"/>
    </source>
</evidence>
<proteinExistence type="predicted"/>
<dbReference type="AlphaFoldDB" id="A0AAD7JPN6"/>
<protein>
    <recommendedName>
        <fullName evidence="4">HD domain-containing protein</fullName>
    </recommendedName>
</protein>
<reference evidence="2" key="1">
    <citation type="submission" date="2023-03" db="EMBL/GenBank/DDBJ databases">
        <title>Massive genome expansion in bonnet fungi (Mycena s.s.) driven by repeated elements and novel gene families across ecological guilds.</title>
        <authorList>
            <consortium name="Lawrence Berkeley National Laboratory"/>
            <person name="Harder C.B."/>
            <person name="Miyauchi S."/>
            <person name="Viragh M."/>
            <person name="Kuo A."/>
            <person name="Thoen E."/>
            <person name="Andreopoulos B."/>
            <person name="Lu D."/>
            <person name="Skrede I."/>
            <person name="Drula E."/>
            <person name="Henrissat B."/>
            <person name="Morin E."/>
            <person name="Kohler A."/>
            <person name="Barry K."/>
            <person name="LaButti K."/>
            <person name="Morin E."/>
            <person name="Salamov A."/>
            <person name="Lipzen A."/>
            <person name="Mereny Z."/>
            <person name="Hegedus B."/>
            <person name="Baldrian P."/>
            <person name="Stursova M."/>
            <person name="Weitz H."/>
            <person name="Taylor A."/>
            <person name="Grigoriev I.V."/>
            <person name="Nagy L.G."/>
            <person name="Martin F."/>
            <person name="Kauserud H."/>
        </authorList>
    </citation>
    <scope>NUCLEOTIDE SEQUENCE</scope>
    <source>
        <strain evidence="2">CBHHK182m</strain>
    </source>
</reference>
<feature type="region of interest" description="Disordered" evidence="1">
    <location>
        <begin position="349"/>
        <end position="369"/>
    </location>
</feature>
<evidence type="ECO:0008006" key="4">
    <source>
        <dbReference type="Google" id="ProtNLM"/>
    </source>
</evidence>
<name>A0AAD7JPN6_9AGAR</name>
<organism evidence="2 3">
    <name type="scientific">Mycena metata</name>
    <dbReference type="NCBI Taxonomy" id="1033252"/>
    <lineage>
        <taxon>Eukaryota</taxon>
        <taxon>Fungi</taxon>
        <taxon>Dikarya</taxon>
        <taxon>Basidiomycota</taxon>
        <taxon>Agaricomycotina</taxon>
        <taxon>Agaricomycetes</taxon>
        <taxon>Agaricomycetidae</taxon>
        <taxon>Agaricales</taxon>
        <taxon>Marasmiineae</taxon>
        <taxon>Mycenaceae</taxon>
        <taxon>Mycena</taxon>
    </lineage>
</organism>
<evidence type="ECO:0000313" key="3">
    <source>
        <dbReference type="Proteomes" id="UP001215598"/>
    </source>
</evidence>
<dbReference type="PANTHER" id="PTHR35569">
    <property type="entry name" value="CYANAMIDE HYDRATASE DDI2-RELATED"/>
    <property type="match status" value="1"/>
</dbReference>
<evidence type="ECO:0000313" key="2">
    <source>
        <dbReference type="EMBL" id="KAJ7769350.1"/>
    </source>
</evidence>
<comment type="caution">
    <text evidence="2">The sequence shown here is derived from an EMBL/GenBank/DDBJ whole genome shotgun (WGS) entry which is preliminary data.</text>
</comment>